<dbReference type="PROSITE" id="PS51704">
    <property type="entry name" value="GP_PDE"/>
    <property type="match status" value="1"/>
</dbReference>
<feature type="domain" description="GP-PDE" evidence="1">
    <location>
        <begin position="2"/>
        <end position="248"/>
    </location>
</feature>
<dbReference type="EMBL" id="LANJ01000019">
    <property type="protein sequence ID" value="KKC37300.1"/>
    <property type="molecule type" value="Genomic_DNA"/>
</dbReference>
<dbReference type="PANTHER" id="PTHR46211">
    <property type="entry name" value="GLYCEROPHOSPHORYL DIESTER PHOSPHODIESTERASE"/>
    <property type="match status" value="1"/>
</dbReference>
<dbReference type="CDD" id="cd08566">
    <property type="entry name" value="GDPD_AtGDE_like"/>
    <property type="match status" value="1"/>
</dbReference>
<keyword evidence="3" id="KW-1185">Reference proteome</keyword>
<sequence>MPRIVAHRGRLDDGQVENALSSMQAVIAADIEVLEIDLRLSKDGHCFVLHDETLDRCSTGSGPILDASDETLAALKLRGPDGAVSADGILSLDALLDWTASHPAMELMLDAKHVGWDDLLTTLSERNLDARCILLTFSPEQAATAIQMAHRALVSVLVTSAADIAHYADLASSHRLALYVPQDASLALFATAKASGHKIITDAVMPVAGGALDSLAATSGDGLYRDFCALRPVDYLVTDRPLRVQAALP</sequence>
<dbReference type="SUPFAM" id="SSF51695">
    <property type="entry name" value="PLC-like phosphodiesterases"/>
    <property type="match status" value="1"/>
</dbReference>
<reference evidence="2 3" key="1">
    <citation type="submission" date="2015-03" db="EMBL/GenBank/DDBJ databases">
        <authorList>
            <person name="Lepp D."/>
            <person name="Hassan Y.I."/>
            <person name="Li X.-Z."/>
            <person name="Zhou T."/>
        </authorList>
    </citation>
    <scope>NUCLEOTIDE SEQUENCE [LARGE SCALE GENOMIC DNA]</scope>
    <source>
        <strain evidence="2 3">E84</strain>
    </source>
</reference>
<evidence type="ECO:0000313" key="2">
    <source>
        <dbReference type="EMBL" id="KKC37300.1"/>
    </source>
</evidence>
<evidence type="ECO:0000313" key="3">
    <source>
        <dbReference type="Proteomes" id="UP000033411"/>
    </source>
</evidence>
<protein>
    <recommendedName>
        <fullName evidence="1">GP-PDE domain-containing protein</fullName>
    </recommendedName>
</protein>
<proteinExistence type="predicted"/>
<dbReference type="Gene3D" id="3.20.20.190">
    <property type="entry name" value="Phosphatidylinositol (PI) phosphodiesterase"/>
    <property type="match status" value="1"/>
</dbReference>
<gene>
    <name evidence="2" type="ORF">WH87_12150</name>
</gene>
<dbReference type="PATRIC" id="fig|1293439.3.peg.2031"/>
<dbReference type="STRING" id="1293439.WH87_12150"/>
<accession>A0A0F5Q8N2</accession>
<name>A0A0F5Q8N2_9HYPH</name>
<dbReference type="InterPro" id="IPR017946">
    <property type="entry name" value="PLC-like_Pdiesterase_TIM-brl"/>
</dbReference>
<dbReference type="GO" id="GO:0008081">
    <property type="term" value="F:phosphoric diester hydrolase activity"/>
    <property type="evidence" value="ECO:0007669"/>
    <property type="project" value="InterPro"/>
</dbReference>
<dbReference type="GO" id="GO:0006629">
    <property type="term" value="P:lipid metabolic process"/>
    <property type="evidence" value="ECO:0007669"/>
    <property type="project" value="InterPro"/>
</dbReference>
<comment type="caution">
    <text evidence="2">The sequence shown here is derived from an EMBL/GenBank/DDBJ whole genome shotgun (WGS) entry which is preliminary data.</text>
</comment>
<dbReference type="Pfam" id="PF03009">
    <property type="entry name" value="GDPD"/>
    <property type="match status" value="1"/>
</dbReference>
<dbReference type="RefSeq" id="WP_046137499.1">
    <property type="nucleotide sequence ID" value="NZ_LANJ01000019.1"/>
</dbReference>
<evidence type="ECO:0000259" key="1">
    <source>
        <dbReference type="PROSITE" id="PS51704"/>
    </source>
</evidence>
<dbReference type="InterPro" id="IPR030395">
    <property type="entry name" value="GP_PDE_dom"/>
</dbReference>
<dbReference type="Proteomes" id="UP000033411">
    <property type="component" value="Unassembled WGS sequence"/>
</dbReference>
<dbReference type="PANTHER" id="PTHR46211:SF1">
    <property type="entry name" value="GLYCEROPHOSPHODIESTER PHOSPHODIESTERASE, CYTOPLASMIC"/>
    <property type="match status" value="1"/>
</dbReference>
<dbReference type="AlphaFoldDB" id="A0A0F5Q8N2"/>
<organism evidence="2 3">
    <name type="scientific">Devosia epidermidihirudinis</name>
    <dbReference type="NCBI Taxonomy" id="1293439"/>
    <lineage>
        <taxon>Bacteria</taxon>
        <taxon>Pseudomonadati</taxon>
        <taxon>Pseudomonadota</taxon>
        <taxon>Alphaproteobacteria</taxon>
        <taxon>Hyphomicrobiales</taxon>
        <taxon>Devosiaceae</taxon>
        <taxon>Devosia</taxon>
    </lineage>
</organism>